<proteinExistence type="predicted"/>
<dbReference type="SMART" id="SM00226">
    <property type="entry name" value="LMWPc"/>
    <property type="match status" value="1"/>
</dbReference>
<evidence type="ECO:0000313" key="3">
    <source>
        <dbReference type="Proteomes" id="UP001501697"/>
    </source>
</evidence>
<comment type="caution">
    <text evidence="2">The sequence shown here is derived from an EMBL/GenBank/DDBJ whole genome shotgun (WGS) entry which is preliminary data.</text>
</comment>
<name>A0ABP7AL62_9MICO</name>
<dbReference type="SUPFAM" id="SSF52788">
    <property type="entry name" value="Phosphotyrosine protein phosphatases I"/>
    <property type="match status" value="1"/>
</dbReference>
<keyword evidence="3" id="KW-1185">Reference proteome</keyword>
<evidence type="ECO:0000313" key="2">
    <source>
        <dbReference type="EMBL" id="GAA3635311.1"/>
    </source>
</evidence>
<gene>
    <name evidence="2" type="ORF">GCM10022200_18280</name>
</gene>
<dbReference type="EMBL" id="BAAAYU010000005">
    <property type="protein sequence ID" value="GAA3635311.1"/>
    <property type="molecule type" value="Genomic_DNA"/>
</dbReference>
<dbReference type="Pfam" id="PF01451">
    <property type="entry name" value="LMWPc"/>
    <property type="match status" value="1"/>
</dbReference>
<dbReference type="Gene3D" id="3.40.50.2300">
    <property type="match status" value="1"/>
</dbReference>
<dbReference type="RefSeq" id="WP_344737741.1">
    <property type="nucleotide sequence ID" value="NZ_BAAAYU010000005.1"/>
</dbReference>
<accession>A0ABP7AL62</accession>
<evidence type="ECO:0000259" key="1">
    <source>
        <dbReference type="SMART" id="SM00226"/>
    </source>
</evidence>
<protein>
    <submittedName>
        <fullName evidence="2">Low molecular weight phosphatase family protein</fullName>
    </submittedName>
</protein>
<dbReference type="Proteomes" id="UP001501697">
    <property type="component" value="Unassembled WGS sequence"/>
</dbReference>
<dbReference type="InterPro" id="IPR036196">
    <property type="entry name" value="Ptyr_pPase_sf"/>
</dbReference>
<dbReference type="InterPro" id="IPR023485">
    <property type="entry name" value="Ptyr_pPase"/>
</dbReference>
<sequence length="222" mass="23994">MNVNDRFRIVTVCTGNIHRSALAAALLRRWADWYLPDAVARHVEVGSVGTSAPVGEPAGVEITAIAASLGADVSDHLARKLDDHAVLGTDLVLTATRRHREAVIAAAPSTLRTTFTIREIGRVAEHVDAPSITGIEDLRRRVATLSDAREVAEPRPDLDDVVDPDGREPEVYVQMVQQQVAPLVHLAHALFGMPRPDVRAYLEAVASTGELTERVRAAGANR</sequence>
<organism evidence="2 3">
    <name type="scientific">Microbacterium awajiense</name>
    <dbReference type="NCBI Taxonomy" id="415214"/>
    <lineage>
        <taxon>Bacteria</taxon>
        <taxon>Bacillati</taxon>
        <taxon>Actinomycetota</taxon>
        <taxon>Actinomycetes</taxon>
        <taxon>Micrococcales</taxon>
        <taxon>Microbacteriaceae</taxon>
        <taxon>Microbacterium</taxon>
    </lineage>
</organism>
<feature type="domain" description="Phosphotyrosine protein phosphatase I" evidence="1">
    <location>
        <begin position="7"/>
        <end position="153"/>
    </location>
</feature>
<reference evidence="3" key="1">
    <citation type="journal article" date="2019" name="Int. J. Syst. Evol. Microbiol.">
        <title>The Global Catalogue of Microorganisms (GCM) 10K type strain sequencing project: providing services to taxonomists for standard genome sequencing and annotation.</title>
        <authorList>
            <consortium name="The Broad Institute Genomics Platform"/>
            <consortium name="The Broad Institute Genome Sequencing Center for Infectious Disease"/>
            <person name="Wu L."/>
            <person name="Ma J."/>
        </authorList>
    </citation>
    <scope>NUCLEOTIDE SEQUENCE [LARGE SCALE GENOMIC DNA]</scope>
    <source>
        <strain evidence="3">JCM 16544</strain>
    </source>
</reference>